<feature type="transmembrane region" description="Helical" evidence="3">
    <location>
        <begin position="294"/>
        <end position="311"/>
    </location>
</feature>
<evidence type="ECO:0000259" key="4">
    <source>
        <dbReference type="Pfam" id="PF20237"/>
    </source>
</evidence>
<protein>
    <recommendedName>
        <fullName evidence="4">DUF6594 domain-containing protein</fullName>
    </recommendedName>
</protein>
<gene>
    <name evidence="5" type="ORF">LARI1_G007412</name>
</gene>
<dbReference type="InterPro" id="IPR046529">
    <property type="entry name" value="DUF6594"/>
</dbReference>
<dbReference type="AlphaFoldDB" id="A0A8T9BA71"/>
<dbReference type="EMBL" id="QGMF01000373">
    <property type="protein sequence ID" value="TVY16396.1"/>
    <property type="molecule type" value="Genomic_DNA"/>
</dbReference>
<accession>A0A8T9BA71</accession>
<comment type="caution">
    <text evidence="5">The sequence shown here is derived from an EMBL/GenBank/DDBJ whole genome shotgun (WGS) entry which is preliminary data.</text>
</comment>
<dbReference type="PANTHER" id="PTHR34502">
    <property type="entry name" value="DUF6594 DOMAIN-CONTAINING PROTEIN-RELATED"/>
    <property type="match status" value="1"/>
</dbReference>
<keyword evidence="6" id="KW-1185">Reference proteome</keyword>
<dbReference type="PANTHER" id="PTHR34502:SF4">
    <property type="entry name" value="DUF6594 DOMAIN-CONTAINING PROTEIN"/>
    <property type="match status" value="1"/>
</dbReference>
<organism evidence="5 6">
    <name type="scientific">Lachnellula arida</name>
    <dbReference type="NCBI Taxonomy" id="1316785"/>
    <lineage>
        <taxon>Eukaryota</taxon>
        <taxon>Fungi</taxon>
        <taxon>Dikarya</taxon>
        <taxon>Ascomycota</taxon>
        <taxon>Pezizomycotina</taxon>
        <taxon>Leotiomycetes</taxon>
        <taxon>Helotiales</taxon>
        <taxon>Lachnaceae</taxon>
        <taxon>Lachnellula</taxon>
    </lineage>
</organism>
<keyword evidence="3" id="KW-1133">Transmembrane helix</keyword>
<sequence>MPLQDLELGQESGPSSEPAPTPSLGSEQPAAPIRKGFIGLAAKIAADPDKSTTLYRRFDALSARNLLFYQAELAELEEQQNQYDTEDQKARDQLNQESIECQHDWETFTNRAKDAGRERSKMELAMKIRITLEKYHEALAAHQRLLNSSPPSMTTVKAMQNWFDDPTGEKSPNDCIPQLWGASEHTYTDPHDLVALRVPADQDRLSNFVQKNFGVLFKTSDVSGGGAQILISHATLSMFSTILSLILASILLFGAIISLSIIGSKPVLLGMLCFWTVLFAACVGLLTNAKRDQVFAATAAYAAVLVVFVSGNLGGGGGGGSCTCSPAPG</sequence>
<feature type="transmembrane region" description="Helical" evidence="3">
    <location>
        <begin position="268"/>
        <end position="287"/>
    </location>
</feature>
<dbReference type="Proteomes" id="UP000469559">
    <property type="component" value="Unassembled WGS sequence"/>
</dbReference>
<feature type="domain" description="DUF6594" evidence="4">
    <location>
        <begin position="40"/>
        <end position="306"/>
    </location>
</feature>
<evidence type="ECO:0000256" key="2">
    <source>
        <dbReference type="SAM" id="MobiDB-lite"/>
    </source>
</evidence>
<evidence type="ECO:0000313" key="6">
    <source>
        <dbReference type="Proteomes" id="UP000469559"/>
    </source>
</evidence>
<reference evidence="5 6" key="1">
    <citation type="submission" date="2018-05" db="EMBL/GenBank/DDBJ databases">
        <title>Whole genome sequencing for identification of molecular markers to develop diagnostic detection tools for the regulated plant pathogen Lachnellula willkommii.</title>
        <authorList>
            <person name="Giroux E."/>
            <person name="Bilodeau G."/>
        </authorList>
    </citation>
    <scope>NUCLEOTIDE SEQUENCE [LARGE SCALE GENOMIC DNA]</scope>
    <source>
        <strain evidence="5 6">CBS 203.66</strain>
    </source>
</reference>
<feature type="region of interest" description="Disordered" evidence="2">
    <location>
        <begin position="1"/>
        <end position="32"/>
    </location>
</feature>
<evidence type="ECO:0000313" key="5">
    <source>
        <dbReference type="EMBL" id="TVY16396.1"/>
    </source>
</evidence>
<proteinExistence type="predicted"/>
<keyword evidence="3" id="KW-0472">Membrane</keyword>
<feature type="coiled-coil region" evidence="1">
    <location>
        <begin position="66"/>
        <end position="96"/>
    </location>
</feature>
<feature type="transmembrane region" description="Helical" evidence="3">
    <location>
        <begin position="242"/>
        <end position="262"/>
    </location>
</feature>
<evidence type="ECO:0000256" key="1">
    <source>
        <dbReference type="SAM" id="Coils"/>
    </source>
</evidence>
<dbReference type="OrthoDB" id="3533814at2759"/>
<name>A0A8T9BA71_9HELO</name>
<keyword evidence="3" id="KW-0812">Transmembrane</keyword>
<keyword evidence="1" id="KW-0175">Coiled coil</keyword>
<evidence type="ECO:0000256" key="3">
    <source>
        <dbReference type="SAM" id="Phobius"/>
    </source>
</evidence>
<dbReference type="Pfam" id="PF20237">
    <property type="entry name" value="DUF6594"/>
    <property type="match status" value="1"/>
</dbReference>